<evidence type="ECO:0000259" key="1">
    <source>
        <dbReference type="Pfam" id="PF21530"/>
    </source>
</evidence>
<dbReference type="OrthoDB" id="3691720at2759"/>
<dbReference type="InterPro" id="IPR049163">
    <property type="entry name" value="Pif1-like_2B_dom"/>
</dbReference>
<evidence type="ECO:0000313" key="2">
    <source>
        <dbReference type="EMBL" id="CAG8510635.1"/>
    </source>
</evidence>
<organism evidence="2 3">
    <name type="scientific">Ambispora leptoticha</name>
    <dbReference type="NCBI Taxonomy" id="144679"/>
    <lineage>
        <taxon>Eukaryota</taxon>
        <taxon>Fungi</taxon>
        <taxon>Fungi incertae sedis</taxon>
        <taxon>Mucoromycota</taxon>
        <taxon>Glomeromycotina</taxon>
        <taxon>Glomeromycetes</taxon>
        <taxon>Archaeosporales</taxon>
        <taxon>Ambisporaceae</taxon>
        <taxon>Ambispora</taxon>
    </lineage>
</organism>
<evidence type="ECO:0000313" key="3">
    <source>
        <dbReference type="Proteomes" id="UP000789508"/>
    </source>
</evidence>
<dbReference type="AlphaFoldDB" id="A0A9N8ZY64"/>
<comment type="caution">
    <text evidence="2">The sequence shown here is derived from an EMBL/GenBank/DDBJ whole genome shotgun (WGS) entry which is preliminary data.</text>
</comment>
<dbReference type="Pfam" id="PF21530">
    <property type="entry name" value="Pif1_2B_dom"/>
    <property type="match status" value="1"/>
</dbReference>
<dbReference type="PANTHER" id="PTHR10492:SF57">
    <property type="entry name" value="ATP-DEPENDENT DNA HELICASE"/>
    <property type="match status" value="1"/>
</dbReference>
<keyword evidence="3" id="KW-1185">Reference proteome</keyword>
<name>A0A9N8ZY64_9GLOM</name>
<proteinExistence type="predicted"/>
<dbReference type="InterPro" id="IPR027417">
    <property type="entry name" value="P-loop_NTPase"/>
</dbReference>
<protein>
    <submittedName>
        <fullName evidence="2">10177_t:CDS:1</fullName>
    </submittedName>
</protein>
<feature type="domain" description="DNA helicase Pif1-like 2B" evidence="1">
    <location>
        <begin position="117"/>
        <end position="162"/>
    </location>
</feature>
<dbReference type="EMBL" id="CAJVPS010000822">
    <property type="protein sequence ID" value="CAG8510635.1"/>
    <property type="molecule type" value="Genomic_DNA"/>
</dbReference>
<gene>
    <name evidence="2" type="ORF">ALEPTO_LOCUS3957</name>
</gene>
<accession>A0A9N8ZY64</accession>
<dbReference type="Proteomes" id="UP000789508">
    <property type="component" value="Unassembled WGS sequence"/>
</dbReference>
<sequence length="191" mass="21805">MRVIQTTNHEAKTFAKYLLRIGNGAETIIENDLIRLPNKIIIHLQNDQDSLIDAVYPNLTENALNTTFITERTILIPLNNCVDEINKLIMTRYPGEQHMYHSFDSVPDDYLNLYPIEYLNSLTPQDLPPHELTLKVGASIMLLRNLDPTNGFCNGKDLSVDNFKHEQLMLKCNGRLSRQTCIHTQNSPTAI</sequence>
<dbReference type="SUPFAM" id="SSF52540">
    <property type="entry name" value="P-loop containing nucleoside triphosphate hydrolases"/>
    <property type="match status" value="1"/>
</dbReference>
<dbReference type="PANTHER" id="PTHR10492">
    <property type="match status" value="1"/>
</dbReference>
<reference evidence="2" key="1">
    <citation type="submission" date="2021-06" db="EMBL/GenBank/DDBJ databases">
        <authorList>
            <person name="Kallberg Y."/>
            <person name="Tangrot J."/>
            <person name="Rosling A."/>
        </authorList>
    </citation>
    <scope>NUCLEOTIDE SEQUENCE</scope>
    <source>
        <strain evidence="2">FL130A</strain>
    </source>
</reference>